<feature type="compositionally biased region" description="Low complexity" evidence="1">
    <location>
        <begin position="20"/>
        <end position="33"/>
    </location>
</feature>
<protein>
    <submittedName>
        <fullName evidence="3">Uncharacterized protein</fullName>
    </submittedName>
</protein>
<dbReference type="KEGG" id="tfa:BW733_17270"/>
<organism evidence="3 4">
    <name type="scientific">Tessaracoccus flavescens</name>
    <dbReference type="NCBI Taxonomy" id="399497"/>
    <lineage>
        <taxon>Bacteria</taxon>
        <taxon>Bacillati</taxon>
        <taxon>Actinomycetota</taxon>
        <taxon>Actinomycetes</taxon>
        <taxon>Propionibacteriales</taxon>
        <taxon>Propionibacteriaceae</taxon>
        <taxon>Tessaracoccus</taxon>
    </lineage>
</organism>
<evidence type="ECO:0000256" key="1">
    <source>
        <dbReference type="SAM" id="MobiDB-lite"/>
    </source>
</evidence>
<proteinExistence type="predicted"/>
<evidence type="ECO:0000256" key="2">
    <source>
        <dbReference type="SAM" id="Phobius"/>
    </source>
</evidence>
<feature type="compositionally biased region" description="Low complexity" evidence="1">
    <location>
        <begin position="83"/>
        <end position="93"/>
    </location>
</feature>
<name>A0A1Q2D208_9ACTN</name>
<sequence>MSNQQWHGPQHGPPGPPRQGTPGWQSNPQQGWQGPPPQQPYDAPPRKPNRLPLIIAAVLVAVALIGVGAWFLTRPGDQPPTADPSTPATSKAADPTPTPTVEKRPIMLEDLPPEVNGWHVQPGASTGGYYITEGREDPNGGDAQIHVVGSDVDLTPEEAADGAAEPVASSGGRVICVSKDIGGRIACFVETSTFTLIDVNVGPQDGITLKEVQAIADAIAAQYP</sequence>
<feature type="transmembrane region" description="Helical" evidence="2">
    <location>
        <begin position="51"/>
        <end position="72"/>
    </location>
</feature>
<feature type="compositionally biased region" description="Low complexity" evidence="1">
    <location>
        <begin position="1"/>
        <end position="10"/>
    </location>
</feature>
<dbReference type="AlphaFoldDB" id="A0A1Q2D208"/>
<evidence type="ECO:0000313" key="4">
    <source>
        <dbReference type="Proteomes" id="UP000188235"/>
    </source>
</evidence>
<dbReference type="RefSeq" id="WP_077352445.1">
    <property type="nucleotide sequence ID" value="NZ_CP019607.1"/>
</dbReference>
<reference evidence="3 4" key="1">
    <citation type="journal article" date="2008" name="Int. J. Syst. Evol. Microbiol.">
        <title>Tessaracoccus flavescens sp. nov., isolated from marine sediment.</title>
        <authorList>
            <person name="Lee D.W."/>
            <person name="Lee S.D."/>
        </authorList>
    </citation>
    <scope>NUCLEOTIDE SEQUENCE [LARGE SCALE GENOMIC DNA]</scope>
    <source>
        <strain evidence="3 4">SST-39T</strain>
    </source>
</reference>
<keyword evidence="2" id="KW-1133">Transmembrane helix</keyword>
<gene>
    <name evidence="3" type="ORF">BW733_17270</name>
</gene>
<dbReference type="Proteomes" id="UP000188235">
    <property type="component" value="Chromosome"/>
</dbReference>
<feature type="region of interest" description="Disordered" evidence="1">
    <location>
        <begin position="76"/>
        <end position="142"/>
    </location>
</feature>
<dbReference type="EMBL" id="CP019607">
    <property type="protein sequence ID" value="AQP52314.1"/>
    <property type="molecule type" value="Genomic_DNA"/>
</dbReference>
<keyword evidence="2" id="KW-0812">Transmembrane</keyword>
<accession>A0A1Q2D208</accession>
<evidence type="ECO:0000313" key="3">
    <source>
        <dbReference type="EMBL" id="AQP52314.1"/>
    </source>
</evidence>
<feature type="compositionally biased region" description="Pro residues" evidence="1">
    <location>
        <begin position="34"/>
        <end position="43"/>
    </location>
</feature>
<keyword evidence="2" id="KW-0472">Membrane</keyword>
<keyword evidence="4" id="KW-1185">Reference proteome</keyword>
<feature type="region of interest" description="Disordered" evidence="1">
    <location>
        <begin position="1"/>
        <end position="46"/>
    </location>
</feature>